<proteinExistence type="predicted"/>
<evidence type="ECO:0000313" key="1">
    <source>
        <dbReference type="EMBL" id="CAD7228417.1"/>
    </source>
</evidence>
<accession>A0A7R8WGP0</accession>
<dbReference type="AlphaFoldDB" id="A0A7R8WGP0"/>
<organism evidence="1">
    <name type="scientific">Cyprideis torosa</name>
    <dbReference type="NCBI Taxonomy" id="163714"/>
    <lineage>
        <taxon>Eukaryota</taxon>
        <taxon>Metazoa</taxon>
        <taxon>Ecdysozoa</taxon>
        <taxon>Arthropoda</taxon>
        <taxon>Crustacea</taxon>
        <taxon>Oligostraca</taxon>
        <taxon>Ostracoda</taxon>
        <taxon>Podocopa</taxon>
        <taxon>Podocopida</taxon>
        <taxon>Cytherocopina</taxon>
        <taxon>Cytheroidea</taxon>
        <taxon>Cytherideidae</taxon>
        <taxon>Cyprideis</taxon>
    </lineage>
</organism>
<protein>
    <submittedName>
        <fullName evidence="1">Uncharacterized protein</fullName>
    </submittedName>
</protein>
<reference evidence="1" key="1">
    <citation type="submission" date="2020-11" db="EMBL/GenBank/DDBJ databases">
        <authorList>
            <person name="Tran Van P."/>
        </authorList>
    </citation>
    <scope>NUCLEOTIDE SEQUENCE</scope>
</reference>
<name>A0A7R8WGP0_9CRUS</name>
<sequence>MAIESSKPVPTDKITSASHSSCTAIQTAHGRRAGVTVDRSSGGQEGVRFTIEYREIANFGSAVAALGISAYIFIGRCMDPYRHMVAGWFCGNAGLFYRPLLKTWRCIKQKGLRNLPSKLLFSDPSNVVVLLSLIFRSYGYLLGVVLLRIILLLQTVRIIHFLGQVLENVDRHSGGQEGMRFTIGYREIANFGSAVAAYAISAYIFIGRCMDPYRHMVAGLIFGTAILIGAYRTWACPCPFNTNDDQILIAGSAAMLGYFIVHYLSRDDTVAKQSGNFVIYVYGLSEERKAEWTEIASESFLLCDCIRGRIVSEEELCPRKNCVPGRIVPEEELCLRKNCARGRIVPEEELCPRKNCVRGRIVPEEELCPRKNCVRGRIVPEEELCLRKNCVPGRIVPEEELCPRKNCVRGRIVPEEELCPRKNCVRGIILMQVATVSCQIPEEDVTSDEFIIKPTKAPEQQTVVRKPCSLKRSELAFQSLSPTQKERKSIGRPPGERTLLRFLPALSTPNNFLPRQRPKRINAGGWLPQALYQGLHQGIDKAGISTAHLNPLSIATQLTGQTQLFPSSGSTTQGCQTRFVINGFLNTGLPRHRLFVSLFFFFFAGRTPFGSTGDAVDRGGLPLVPPPEGMTGLKIKVPSFLHLLVEFLPFALQKSGIFSRICRTKEAPHRRSFALGSTELLQLRHQRRQGSSGVVRGLQCRRRLVRMTHVGNRTTEDSPIDMLLLARD</sequence>
<dbReference type="EMBL" id="OB661529">
    <property type="protein sequence ID" value="CAD7228417.1"/>
    <property type="molecule type" value="Genomic_DNA"/>
</dbReference>
<gene>
    <name evidence="1" type="ORF">CTOB1V02_LOCUS6300</name>
</gene>